<dbReference type="SUPFAM" id="SSF51445">
    <property type="entry name" value="(Trans)glycosidases"/>
    <property type="match status" value="1"/>
</dbReference>
<dbReference type="GO" id="GO:0004557">
    <property type="term" value="F:alpha-galactosidase activity"/>
    <property type="evidence" value="ECO:0007669"/>
    <property type="project" value="UniProtKB-EC"/>
</dbReference>
<evidence type="ECO:0000256" key="6">
    <source>
        <dbReference type="ARBA" id="ARBA00022729"/>
    </source>
</evidence>
<dbReference type="InterPro" id="IPR002241">
    <property type="entry name" value="Glyco_hydro_27"/>
</dbReference>
<keyword evidence="10" id="KW-1015">Disulfide bond</keyword>
<proteinExistence type="inferred from homology"/>
<dbReference type="Gene3D" id="3.20.20.70">
    <property type="entry name" value="Aldolase class I"/>
    <property type="match status" value="2"/>
</dbReference>
<evidence type="ECO:0000256" key="11">
    <source>
        <dbReference type="SAM" id="MobiDB-lite"/>
    </source>
</evidence>
<evidence type="ECO:0000313" key="14">
    <source>
        <dbReference type="EMBL" id="CAI4219763.1"/>
    </source>
</evidence>
<evidence type="ECO:0000256" key="2">
    <source>
        <dbReference type="ARBA" id="ARBA00003969"/>
    </source>
</evidence>
<dbReference type="GO" id="GO:0005975">
    <property type="term" value="P:carbohydrate metabolic process"/>
    <property type="evidence" value="ECO:0007669"/>
    <property type="project" value="InterPro"/>
</dbReference>
<reference evidence="14" key="1">
    <citation type="submission" date="2022-11" db="EMBL/GenBank/DDBJ databases">
        <authorList>
            <person name="Scott C."/>
            <person name="Bruce N."/>
        </authorList>
    </citation>
    <scope>NUCLEOTIDE SEQUENCE</scope>
</reference>
<dbReference type="Pfam" id="PF17801">
    <property type="entry name" value="Melibiase_C"/>
    <property type="match status" value="1"/>
</dbReference>
<keyword evidence="7 10" id="KW-0378">Hydrolase</keyword>
<evidence type="ECO:0000256" key="9">
    <source>
        <dbReference type="ARBA" id="ARBA00023295"/>
    </source>
</evidence>
<evidence type="ECO:0000256" key="12">
    <source>
        <dbReference type="SAM" id="SignalP"/>
    </source>
</evidence>
<protein>
    <recommendedName>
        <fullName evidence="10">Alpha-galactosidase</fullName>
        <ecNumber evidence="10">3.2.1.22</ecNumber>
    </recommendedName>
    <alternativeName>
        <fullName evidence="10">Melibiase</fullName>
    </alternativeName>
</protein>
<comment type="catalytic activity">
    <reaction evidence="1 10">
        <text>Hydrolysis of terminal, non-reducing alpha-D-galactose residues in alpha-D-galactosides, including galactose oligosaccharides, galactomannans and galactolipids.</text>
        <dbReference type="EC" id="3.2.1.22"/>
    </reaction>
</comment>
<evidence type="ECO:0000256" key="1">
    <source>
        <dbReference type="ARBA" id="ARBA00001255"/>
    </source>
</evidence>
<comment type="similarity">
    <text evidence="4 10">Belongs to the glycosyl hydrolase 27 family.</text>
</comment>
<dbReference type="GO" id="GO:0005576">
    <property type="term" value="C:extracellular region"/>
    <property type="evidence" value="ECO:0007669"/>
    <property type="project" value="UniProtKB-SubCell"/>
</dbReference>
<dbReference type="EC" id="3.2.1.22" evidence="10"/>
<dbReference type="InterPro" id="IPR017853">
    <property type="entry name" value="GH"/>
</dbReference>
<dbReference type="PROSITE" id="PS00512">
    <property type="entry name" value="ALPHA_GALACTOSIDASE"/>
    <property type="match status" value="1"/>
</dbReference>
<evidence type="ECO:0000259" key="13">
    <source>
        <dbReference type="Pfam" id="PF17801"/>
    </source>
</evidence>
<feature type="domain" description="Alpha galactosidase C-terminal" evidence="13">
    <location>
        <begin position="293"/>
        <end position="368"/>
    </location>
</feature>
<evidence type="ECO:0000256" key="5">
    <source>
        <dbReference type="ARBA" id="ARBA00022525"/>
    </source>
</evidence>
<evidence type="ECO:0000256" key="3">
    <source>
        <dbReference type="ARBA" id="ARBA00004613"/>
    </source>
</evidence>
<feature type="signal peptide" evidence="12">
    <location>
        <begin position="1"/>
        <end position="21"/>
    </location>
</feature>
<evidence type="ECO:0000256" key="4">
    <source>
        <dbReference type="ARBA" id="ARBA00009743"/>
    </source>
</evidence>
<dbReference type="SUPFAM" id="SSF51011">
    <property type="entry name" value="Glycosyl hydrolase domain"/>
    <property type="match status" value="1"/>
</dbReference>
<keyword evidence="9 10" id="KW-0326">Glycosidase</keyword>
<dbReference type="PANTHER" id="PTHR11452:SF61">
    <property type="entry name" value="ALPHA-GALACTOSIDASE B-RELATED"/>
    <property type="match status" value="1"/>
</dbReference>
<dbReference type="PANTHER" id="PTHR11452">
    <property type="entry name" value="ALPHA-GALACTOSIDASE/ALPHA-N-ACETYLGALACTOSAMINIDASE"/>
    <property type="match status" value="1"/>
</dbReference>
<evidence type="ECO:0000256" key="10">
    <source>
        <dbReference type="RuleBase" id="RU361168"/>
    </source>
</evidence>
<comment type="function">
    <text evidence="2">Hydrolyzes a variety of simple alpha-D-galactoside as well as more complex molecules such as oligosaccharides and polysaccharides.</text>
</comment>
<feature type="chain" id="PRO_5040327315" description="Alpha-galactosidase" evidence="12">
    <location>
        <begin position="22"/>
        <end position="379"/>
    </location>
</feature>
<dbReference type="Pfam" id="PF16499">
    <property type="entry name" value="Melibiase_2"/>
    <property type="match status" value="2"/>
</dbReference>
<keyword evidence="6 12" id="KW-0732">Signal</keyword>
<dbReference type="InterPro" id="IPR013785">
    <property type="entry name" value="Aldolase_TIM"/>
</dbReference>
<name>A0A9P1MGE0_9PEZI</name>
<dbReference type="PRINTS" id="PR00740">
    <property type="entry name" value="GLHYDRLASE27"/>
</dbReference>
<comment type="caution">
    <text evidence="14">The sequence shown here is derived from an EMBL/GenBank/DDBJ whole genome shotgun (WGS) entry which is preliminary data.</text>
</comment>
<keyword evidence="5" id="KW-0964">Secreted</keyword>
<gene>
    <name evidence="14" type="ORF">PPNO1_LOCUS9310</name>
</gene>
<feature type="region of interest" description="Disordered" evidence="11">
    <location>
        <begin position="176"/>
        <end position="204"/>
    </location>
</feature>
<dbReference type="Gene3D" id="2.60.40.1180">
    <property type="entry name" value="Golgi alpha-mannosidase II"/>
    <property type="match status" value="1"/>
</dbReference>
<evidence type="ECO:0000256" key="7">
    <source>
        <dbReference type="ARBA" id="ARBA00022801"/>
    </source>
</evidence>
<evidence type="ECO:0000313" key="15">
    <source>
        <dbReference type="Proteomes" id="UP000838763"/>
    </source>
</evidence>
<dbReference type="InterPro" id="IPR000111">
    <property type="entry name" value="Glyco_hydro_27/36_CS"/>
</dbReference>
<dbReference type="InterPro" id="IPR041233">
    <property type="entry name" value="Melibiase_C"/>
</dbReference>
<dbReference type="OrthoDB" id="5795902at2759"/>
<comment type="subcellular location">
    <subcellularLocation>
        <location evidence="3">Secreted</location>
    </subcellularLocation>
</comment>
<dbReference type="Proteomes" id="UP000838763">
    <property type="component" value="Unassembled WGS sequence"/>
</dbReference>
<keyword evidence="15" id="KW-1185">Reference proteome</keyword>
<dbReference type="InterPro" id="IPR013780">
    <property type="entry name" value="Glyco_hydro_b"/>
</dbReference>
<keyword evidence="8" id="KW-0325">Glycoprotein</keyword>
<accession>A0A9P1MGE0</accession>
<organism evidence="14 15">
    <name type="scientific">Parascedosporium putredinis</name>
    <dbReference type="NCBI Taxonomy" id="1442378"/>
    <lineage>
        <taxon>Eukaryota</taxon>
        <taxon>Fungi</taxon>
        <taxon>Dikarya</taxon>
        <taxon>Ascomycota</taxon>
        <taxon>Pezizomycotina</taxon>
        <taxon>Sordariomycetes</taxon>
        <taxon>Hypocreomycetidae</taxon>
        <taxon>Microascales</taxon>
        <taxon>Microascaceae</taxon>
        <taxon>Parascedosporium</taxon>
    </lineage>
</organism>
<dbReference type="EMBL" id="CALLCH030000020">
    <property type="protein sequence ID" value="CAI4219763.1"/>
    <property type="molecule type" value="Genomic_DNA"/>
</dbReference>
<dbReference type="CDD" id="cd14792">
    <property type="entry name" value="GH27"/>
    <property type="match status" value="1"/>
</dbReference>
<dbReference type="AlphaFoldDB" id="A0A9P1MGE0"/>
<evidence type="ECO:0000256" key="8">
    <source>
        <dbReference type="ARBA" id="ARBA00023180"/>
    </source>
</evidence>
<sequence length="379" mass="41886">MGNTKNLSPLGLLSLATTGAALVSSKGSAGRLPALGWSSWNEYGCDINETVFLDTAHLLIDLGLKDLGYEYINIDDCWSDKEKRRDPVTNEIVVDAEKFPNGIDTLADRLHNLGLKIGIYSNAGTSTCGGFEASLGNEETDAATFAKWGIDYLKYDNCAVPEEWYDDWKYVPENWFGGGANENQDDGEPVNSKTDQPAPSGYDWATSNSAERFRRMRDALAAQEREVQFSLDWDMLEVGNGDLTLEESRSHFALWAALKSPLVIGTRLVDIKPEILAILANEELVAFNQDPTHPAEYWSGESVRGTHVFVLNTLEVAAKKEVAFGEVPGLDARRRYVVHDMWTGKDLGYFKGSFEIDVKAHDTAALRINEVGKCGGKHH</sequence>